<reference evidence="2" key="2">
    <citation type="submission" date="2021-04" db="EMBL/GenBank/DDBJ databases">
        <authorList>
            <person name="Liu J."/>
        </authorList>
    </citation>
    <scope>NUCLEOTIDE SEQUENCE</scope>
    <source>
        <strain evidence="2">BAD-6</strain>
    </source>
</reference>
<gene>
    <name evidence="2" type="ORF">KCX82_14265</name>
</gene>
<organism evidence="2 3">
    <name type="scientific">Sinanaerobacter chloroacetimidivorans</name>
    <dbReference type="NCBI Taxonomy" id="2818044"/>
    <lineage>
        <taxon>Bacteria</taxon>
        <taxon>Bacillati</taxon>
        <taxon>Bacillota</taxon>
        <taxon>Clostridia</taxon>
        <taxon>Peptostreptococcales</taxon>
        <taxon>Anaerovoracaceae</taxon>
        <taxon>Sinanaerobacter</taxon>
    </lineage>
</organism>
<evidence type="ECO:0000256" key="1">
    <source>
        <dbReference type="SAM" id="MobiDB-lite"/>
    </source>
</evidence>
<accession>A0A8J8B471</accession>
<proteinExistence type="predicted"/>
<protein>
    <submittedName>
        <fullName evidence="2">Uncharacterized protein</fullName>
    </submittedName>
</protein>
<keyword evidence="3" id="KW-1185">Reference proteome</keyword>
<feature type="region of interest" description="Disordered" evidence="1">
    <location>
        <begin position="37"/>
        <end position="59"/>
    </location>
</feature>
<evidence type="ECO:0000313" key="3">
    <source>
        <dbReference type="Proteomes" id="UP000675664"/>
    </source>
</evidence>
<dbReference type="Proteomes" id="UP000675664">
    <property type="component" value="Unassembled WGS sequence"/>
</dbReference>
<dbReference type="AlphaFoldDB" id="A0A8J8B471"/>
<dbReference type="EMBL" id="JAGSND010000010">
    <property type="protein sequence ID" value="MBR0599050.1"/>
    <property type="molecule type" value="Genomic_DNA"/>
</dbReference>
<sequence length="59" mass="6865">MYILRCKQVGLSIGELDYLTIGMIFDLFGAYIEDQKESTNENNNQPKVKRATQDDFNKF</sequence>
<comment type="caution">
    <text evidence="2">The sequence shown here is derived from an EMBL/GenBank/DDBJ whole genome shotgun (WGS) entry which is preliminary data.</text>
</comment>
<reference evidence="2" key="1">
    <citation type="submission" date="2021-04" db="EMBL/GenBank/DDBJ databases">
        <title>Sinoanaerobacter chloroacetimidivorans sp. nov., an obligate anaerobic bacterium isolated from anaerobic sludge.</title>
        <authorList>
            <person name="Bao Y."/>
        </authorList>
    </citation>
    <scope>NUCLEOTIDE SEQUENCE</scope>
    <source>
        <strain evidence="2">BAD-6</strain>
    </source>
</reference>
<evidence type="ECO:0000313" key="2">
    <source>
        <dbReference type="EMBL" id="MBR0599050.1"/>
    </source>
</evidence>
<name>A0A8J8B471_9FIRM</name>